<evidence type="ECO:0000313" key="1">
    <source>
        <dbReference type="EMBL" id="KAH7849672.1"/>
    </source>
</evidence>
<evidence type="ECO:0000313" key="2">
    <source>
        <dbReference type="Proteomes" id="UP000828048"/>
    </source>
</evidence>
<reference evidence="1 2" key="1">
    <citation type="journal article" date="2021" name="Hortic Res">
        <title>High-quality reference genome and annotation aids understanding of berry development for evergreen blueberry (Vaccinium darrowii).</title>
        <authorList>
            <person name="Yu J."/>
            <person name="Hulse-Kemp A.M."/>
            <person name="Babiker E."/>
            <person name="Staton M."/>
        </authorList>
    </citation>
    <scope>NUCLEOTIDE SEQUENCE [LARGE SCALE GENOMIC DNA]</scope>
    <source>
        <strain evidence="2">cv. NJ 8807/NJ 8810</strain>
        <tissue evidence="1">Young leaf</tissue>
    </source>
</reference>
<organism evidence="1 2">
    <name type="scientific">Vaccinium darrowii</name>
    <dbReference type="NCBI Taxonomy" id="229202"/>
    <lineage>
        <taxon>Eukaryota</taxon>
        <taxon>Viridiplantae</taxon>
        <taxon>Streptophyta</taxon>
        <taxon>Embryophyta</taxon>
        <taxon>Tracheophyta</taxon>
        <taxon>Spermatophyta</taxon>
        <taxon>Magnoliopsida</taxon>
        <taxon>eudicotyledons</taxon>
        <taxon>Gunneridae</taxon>
        <taxon>Pentapetalae</taxon>
        <taxon>asterids</taxon>
        <taxon>Ericales</taxon>
        <taxon>Ericaceae</taxon>
        <taxon>Vaccinioideae</taxon>
        <taxon>Vaccinieae</taxon>
        <taxon>Vaccinium</taxon>
    </lineage>
</organism>
<gene>
    <name evidence="1" type="ORF">Vadar_021258</name>
</gene>
<sequence>MQHEKKKITMKKSHQLQFPSSNMAFLPLVLSVNTLPSTPTFSISVENVSEKEIQVTENDLKLINDVLEKVLGAENGCNDSLSGKPFEGI</sequence>
<comment type="caution">
    <text evidence="1">The sequence shown here is derived from an EMBL/GenBank/DDBJ whole genome shotgun (WGS) entry which is preliminary data.</text>
</comment>
<protein>
    <submittedName>
        <fullName evidence="1">Uncharacterized protein</fullName>
    </submittedName>
</protein>
<accession>A0ACB7Y8R0</accession>
<name>A0ACB7Y8R0_9ERIC</name>
<keyword evidence="2" id="KW-1185">Reference proteome</keyword>
<dbReference type="EMBL" id="CM037157">
    <property type="protein sequence ID" value="KAH7849672.1"/>
    <property type="molecule type" value="Genomic_DNA"/>
</dbReference>
<dbReference type="Proteomes" id="UP000828048">
    <property type="component" value="Chromosome 7"/>
</dbReference>
<proteinExistence type="predicted"/>